<dbReference type="AlphaFoldDB" id="S3JZL9"/>
<evidence type="ECO:0000256" key="1">
    <source>
        <dbReference type="ARBA" id="ARBA00007689"/>
    </source>
</evidence>
<comment type="similarity">
    <text evidence="1">Belongs to the YciI family.</text>
</comment>
<dbReference type="PATRIC" id="fig|1125699.3.peg.1821"/>
<reference evidence="3 4" key="1">
    <citation type="submission" date="2013-04" db="EMBL/GenBank/DDBJ databases">
        <title>The Genome Sequence of Treponema maltophilum ATCC 51939.</title>
        <authorList>
            <consortium name="The Broad Institute Genomics Platform"/>
            <person name="Earl A."/>
            <person name="Ward D."/>
            <person name="Feldgarden M."/>
            <person name="Gevers D."/>
            <person name="Leonetti C."/>
            <person name="Blanton J.M."/>
            <person name="Dewhirst F.E."/>
            <person name="Izard J."/>
            <person name="Walker B."/>
            <person name="Young S."/>
            <person name="Zeng Q."/>
            <person name="Gargeya S."/>
            <person name="Fitzgerald M."/>
            <person name="Haas B."/>
            <person name="Abouelleil A."/>
            <person name="Allen A.W."/>
            <person name="Alvarado L."/>
            <person name="Arachchi H.M."/>
            <person name="Berlin A.M."/>
            <person name="Chapman S.B."/>
            <person name="Gainer-Dewar J."/>
            <person name="Goldberg J."/>
            <person name="Griggs A."/>
            <person name="Gujja S."/>
            <person name="Hansen M."/>
            <person name="Howarth C."/>
            <person name="Imamovic A."/>
            <person name="Ireland A."/>
            <person name="Larimer J."/>
            <person name="McCowan C."/>
            <person name="Murphy C."/>
            <person name="Pearson M."/>
            <person name="Poon T.W."/>
            <person name="Priest M."/>
            <person name="Roberts A."/>
            <person name="Saif S."/>
            <person name="Shea T."/>
            <person name="Sisk P."/>
            <person name="Sykes S."/>
            <person name="Wortman J."/>
            <person name="Nusbaum C."/>
            <person name="Birren B."/>
        </authorList>
    </citation>
    <scope>NUCLEOTIDE SEQUENCE [LARGE SCALE GENOMIC DNA]</scope>
    <source>
        <strain evidence="3 4">ATCC 51939</strain>
    </source>
</reference>
<dbReference type="OrthoDB" id="8481699at2"/>
<dbReference type="Gene3D" id="3.30.70.1060">
    <property type="entry name" value="Dimeric alpha+beta barrel"/>
    <property type="match status" value="1"/>
</dbReference>
<gene>
    <name evidence="3" type="ORF">HMPREF9194_01804</name>
</gene>
<dbReference type="PANTHER" id="PTHR37828:SF1">
    <property type="entry name" value="YCII-RELATED DOMAIN-CONTAINING PROTEIN"/>
    <property type="match status" value="1"/>
</dbReference>
<dbReference type="PANTHER" id="PTHR37828">
    <property type="entry name" value="GSR2449 PROTEIN"/>
    <property type="match status" value="1"/>
</dbReference>
<dbReference type="InterPro" id="IPR011008">
    <property type="entry name" value="Dimeric_a/b-barrel"/>
</dbReference>
<accession>S3JZL9</accession>
<organism evidence="3 4">
    <name type="scientific">Treponema maltophilum ATCC 51939</name>
    <dbReference type="NCBI Taxonomy" id="1125699"/>
    <lineage>
        <taxon>Bacteria</taxon>
        <taxon>Pseudomonadati</taxon>
        <taxon>Spirochaetota</taxon>
        <taxon>Spirochaetia</taxon>
        <taxon>Spirochaetales</taxon>
        <taxon>Treponemataceae</taxon>
        <taxon>Treponema</taxon>
    </lineage>
</organism>
<dbReference type="SUPFAM" id="SSF54909">
    <property type="entry name" value="Dimeric alpha+beta barrel"/>
    <property type="match status" value="1"/>
</dbReference>
<dbReference type="EMBL" id="ATFF01000006">
    <property type="protein sequence ID" value="EPF31458.1"/>
    <property type="molecule type" value="Genomic_DNA"/>
</dbReference>
<evidence type="ECO:0000313" key="4">
    <source>
        <dbReference type="Proteomes" id="UP000014541"/>
    </source>
</evidence>
<dbReference type="HOGENOM" id="CLU_110355_8_0_12"/>
<comment type="caution">
    <text evidence="3">The sequence shown here is derived from an EMBL/GenBank/DDBJ whole genome shotgun (WGS) entry which is preliminary data.</text>
</comment>
<keyword evidence="4" id="KW-1185">Reference proteome</keyword>
<dbReference type="eggNOG" id="COG2350">
    <property type="taxonomic scope" value="Bacteria"/>
</dbReference>
<protein>
    <recommendedName>
        <fullName evidence="2">YCII-related domain-containing protein</fullName>
    </recommendedName>
</protein>
<sequence>MAYVYLMDNKKALNLETVKKHVQYLKKLDDLGKLVLCGPFTDYDGGMVILECKNIEEARAIAESDPFIKEGYKTFELRTLGIANKENNYGL</sequence>
<dbReference type="Proteomes" id="UP000014541">
    <property type="component" value="Unassembled WGS sequence"/>
</dbReference>
<feature type="domain" description="YCII-related" evidence="2">
    <location>
        <begin position="1"/>
        <end position="72"/>
    </location>
</feature>
<evidence type="ECO:0000313" key="3">
    <source>
        <dbReference type="EMBL" id="EPF31458.1"/>
    </source>
</evidence>
<proteinExistence type="inferred from homology"/>
<name>S3JZL9_TREMA</name>
<evidence type="ECO:0000259" key="2">
    <source>
        <dbReference type="Pfam" id="PF03795"/>
    </source>
</evidence>
<dbReference type="Pfam" id="PF03795">
    <property type="entry name" value="YCII"/>
    <property type="match status" value="1"/>
</dbReference>
<dbReference type="RefSeq" id="WP_016526067.1">
    <property type="nucleotide sequence ID" value="NZ_KE332518.1"/>
</dbReference>
<dbReference type="InterPro" id="IPR005545">
    <property type="entry name" value="YCII"/>
</dbReference>
<dbReference type="STRING" id="1125699.HMPREF9194_01804"/>